<proteinExistence type="predicted"/>
<dbReference type="Proteomes" id="UP000256964">
    <property type="component" value="Unassembled WGS sequence"/>
</dbReference>
<name>A0A371DIE1_9APHY</name>
<evidence type="ECO:0000256" key="1">
    <source>
        <dbReference type="SAM" id="MobiDB-lite"/>
    </source>
</evidence>
<evidence type="ECO:0000256" key="2">
    <source>
        <dbReference type="SAM" id="Phobius"/>
    </source>
</evidence>
<evidence type="ECO:0000313" key="3">
    <source>
        <dbReference type="EMBL" id="RDX52300.1"/>
    </source>
</evidence>
<keyword evidence="2" id="KW-0812">Transmembrane</keyword>
<keyword evidence="2" id="KW-0472">Membrane</keyword>
<dbReference type="OrthoDB" id="10665892at2759"/>
<keyword evidence="2" id="KW-1133">Transmembrane helix</keyword>
<keyword evidence="4" id="KW-1185">Reference proteome</keyword>
<protein>
    <submittedName>
        <fullName evidence="3">Uncharacterized protein</fullName>
    </submittedName>
</protein>
<dbReference type="EMBL" id="KZ857391">
    <property type="protein sequence ID" value="RDX52300.1"/>
    <property type="molecule type" value="Genomic_DNA"/>
</dbReference>
<sequence length="208" mass="21599">MPGTVICFDCQISGGSTSGVFFTLSGSSSTSPTATGSNTIDSHRGAHGPARGSDFPSKLRSSSSVSTTSRASPPLISFPGGPIANITTTGTSSHSSISSSASASAVSSASSNGLSGSKVAAIVLVTGVVAIVTCILLLLWWVSIRRKYRRSWIRIEEAEAKARGELDRAQLKREGLVYPPNDLMTVSHPRLHLLGPLLSPQFLAQVSS</sequence>
<reference evidence="3 4" key="1">
    <citation type="journal article" date="2018" name="Biotechnol. Biofuels">
        <title>Integrative visual omics of the white-rot fungus Polyporus brumalis exposes the biotechnological potential of its oxidative enzymes for delignifying raw plant biomass.</title>
        <authorList>
            <person name="Miyauchi S."/>
            <person name="Rancon A."/>
            <person name="Drula E."/>
            <person name="Hage H."/>
            <person name="Chaduli D."/>
            <person name="Favel A."/>
            <person name="Grisel S."/>
            <person name="Henrissat B."/>
            <person name="Herpoel-Gimbert I."/>
            <person name="Ruiz-Duenas F.J."/>
            <person name="Chevret D."/>
            <person name="Hainaut M."/>
            <person name="Lin J."/>
            <person name="Wang M."/>
            <person name="Pangilinan J."/>
            <person name="Lipzen A."/>
            <person name="Lesage-Meessen L."/>
            <person name="Navarro D."/>
            <person name="Riley R."/>
            <person name="Grigoriev I.V."/>
            <person name="Zhou S."/>
            <person name="Raouche S."/>
            <person name="Rosso M.N."/>
        </authorList>
    </citation>
    <scope>NUCLEOTIDE SEQUENCE [LARGE SCALE GENOMIC DNA]</scope>
    <source>
        <strain evidence="3 4">BRFM 1820</strain>
    </source>
</reference>
<gene>
    <name evidence="3" type="ORF">OH76DRAFT_1480884</name>
</gene>
<evidence type="ECO:0000313" key="4">
    <source>
        <dbReference type="Proteomes" id="UP000256964"/>
    </source>
</evidence>
<dbReference type="AlphaFoldDB" id="A0A371DIE1"/>
<feature type="compositionally biased region" description="Low complexity" evidence="1">
    <location>
        <begin position="58"/>
        <end position="72"/>
    </location>
</feature>
<organism evidence="3 4">
    <name type="scientific">Lentinus brumalis</name>
    <dbReference type="NCBI Taxonomy" id="2498619"/>
    <lineage>
        <taxon>Eukaryota</taxon>
        <taxon>Fungi</taxon>
        <taxon>Dikarya</taxon>
        <taxon>Basidiomycota</taxon>
        <taxon>Agaricomycotina</taxon>
        <taxon>Agaricomycetes</taxon>
        <taxon>Polyporales</taxon>
        <taxon>Polyporaceae</taxon>
        <taxon>Lentinus</taxon>
    </lineage>
</organism>
<feature type="transmembrane region" description="Helical" evidence="2">
    <location>
        <begin position="119"/>
        <end position="142"/>
    </location>
</feature>
<feature type="region of interest" description="Disordered" evidence="1">
    <location>
        <begin position="29"/>
        <end position="81"/>
    </location>
</feature>
<accession>A0A371DIE1</accession>